<reference evidence="3" key="2">
    <citation type="submission" date="2023-06" db="EMBL/GenBank/DDBJ databases">
        <authorList>
            <consortium name="Lawrence Berkeley National Laboratory"/>
            <person name="Mondo S.J."/>
            <person name="Hensen N."/>
            <person name="Bonometti L."/>
            <person name="Westerberg I."/>
            <person name="Brannstrom I.O."/>
            <person name="Guillou S."/>
            <person name="Cros-Aarteil S."/>
            <person name="Calhoun S."/>
            <person name="Haridas S."/>
            <person name="Kuo A."/>
            <person name="Pangilinan J."/>
            <person name="Riley R."/>
            <person name="Labutti K."/>
            <person name="Andreopoulos B."/>
            <person name="Lipzen A."/>
            <person name="Chen C."/>
            <person name="Yanf M."/>
            <person name="Daum C."/>
            <person name="Ng V."/>
            <person name="Clum A."/>
            <person name="Steindorff A."/>
            <person name="Ohm R."/>
            <person name="Martin F."/>
            <person name="Silar P."/>
            <person name="Natvig D."/>
            <person name="Lalanne C."/>
            <person name="Gautier V."/>
            <person name="Ament-Velasquez S.L."/>
            <person name="Kruys A."/>
            <person name="Hutchinson M.I."/>
            <person name="Powell A.J."/>
            <person name="Barry K."/>
            <person name="Miller A.N."/>
            <person name="Grigoriev I.V."/>
            <person name="Debuchy R."/>
            <person name="Gladieux P."/>
            <person name="Thoren M.H."/>
            <person name="Johannesson H."/>
        </authorList>
    </citation>
    <scope>NUCLEOTIDE SEQUENCE</scope>
    <source>
        <strain evidence="3">PSN324</strain>
    </source>
</reference>
<dbReference type="InterPro" id="IPR051057">
    <property type="entry name" value="PI-PLC_domain"/>
</dbReference>
<feature type="compositionally biased region" description="Low complexity" evidence="1">
    <location>
        <begin position="198"/>
        <end position="218"/>
    </location>
</feature>
<keyword evidence="2" id="KW-0732">Signal</keyword>
<dbReference type="Pfam" id="PF26146">
    <property type="entry name" value="PI-PLC_X"/>
    <property type="match status" value="1"/>
</dbReference>
<dbReference type="AlphaFoldDB" id="A0AAV9HH20"/>
<proteinExistence type="predicted"/>
<feature type="region of interest" description="Disordered" evidence="1">
    <location>
        <begin position="197"/>
        <end position="220"/>
    </location>
</feature>
<sequence>MARIPPIQILAVLLGLPSLILAQTSSSPSPPPQPQPSQPPSRATASTTSTQTQSPTASPLQNIPCNNSPLLCTRAYDNVTHMGAHDSSFLRDASTSNSLAGNQYFNATVALSAGIRLLSAQVHSSSSSGTLQLCHSYCELLDAGPLADWLSAIRYWLDGNPNEVVTLLLVNSDNQPASAFGSAFDSAGISHYGYVPPSSSSSSSSNNSSSSSNTTTTTWPTLESMISSNKRLVTFIASVPDPPSPDHPFLLPEFRYVFETSYNITSASHFGCDLDRPSSAGSASEALGKGMMGLVNHFRYIDLGSGGIQIPDVGNIEITNSPSLVNGSGNLGEHLTRCQGGWGGRKPVFALVDFFDKGPSVEAAGLMSGLKGDDIVGRTAPTAKSTSGAVKEGGSGVVAALVGFLGIALVLL</sequence>
<evidence type="ECO:0000256" key="1">
    <source>
        <dbReference type="SAM" id="MobiDB-lite"/>
    </source>
</evidence>
<dbReference type="PANTHER" id="PTHR13593:SF80">
    <property type="entry name" value="PLC-LIKE PHOSPHODIESTERASE"/>
    <property type="match status" value="1"/>
</dbReference>
<evidence type="ECO:0000313" key="3">
    <source>
        <dbReference type="EMBL" id="KAK4458767.1"/>
    </source>
</evidence>
<dbReference type="Gene3D" id="3.20.20.190">
    <property type="entry name" value="Phosphatidylinositol (PI) phosphodiesterase"/>
    <property type="match status" value="1"/>
</dbReference>
<feature type="chain" id="PRO_5043620024" evidence="2">
    <location>
        <begin position="23"/>
        <end position="412"/>
    </location>
</feature>
<dbReference type="InterPro" id="IPR017946">
    <property type="entry name" value="PLC-like_Pdiesterase_TIM-brl"/>
</dbReference>
<feature type="region of interest" description="Disordered" evidence="1">
    <location>
        <begin position="23"/>
        <end position="62"/>
    </location>
</feature>
<name>A0AAV9HH20_9PEZI</name>
<evidence type="ECO:0000256" key="2">
    <source>
        <dbReference type="SAM" id="SignalP"/>
    </source>
</evidence>
<feature type="compositionally biased region" description="Low complexity" evidence="1">
    <location>
        <begin position="40"/>
        <end position="59"/>
    </location>
</feature>
<accession>A0AAV9HH20</accession>
<organism evidence="3 4">
    <name type="scientific">Cladorrhinum samala</name>
    <dbReference type="NCBI Taxonomy" id="585594"/>
    <lineage>
        <taxon>Eukaryota</taxon>
        <taxon>Fungi</taxon>
        <taxon>Dikarya</taxon>
        <taxon>Ascomycota</taxon>
        <taxon>Pezizomycotina</taxon>
        <taxon>Sordariomycetes</taxon>
        <taxon>Sordariomycetidae</taxon>
        <taxon>Sordariales</taxon>
        <taxon>Podosporaceae</taxon>
        <taxon>Cladorrhinum</taxon>
    </lineage>
</organism>
<dbReference type="PANTHER" id="PTHR13593">
    <property type="match status" value="1"/>
</dbReference>
<dbReference type="SUPFAM" id="SSF51695">
    <property type="entry name" value="PLC-like phosphodiesterases"/>
    <property type="match status" value="1"/>
</dbReference>
<feature type="signal peptide" evidence="2">
    <location>
        <begin position="1"/>
        <end position="22"/>
    </location>
</feature>
<keyword evidence="4" id="KW-1185">Reference proteome</keyword>
<protein>
    <submittedName>
        <fullName evidence="3">PLC-like phosphodiesterase</fullName>
    </submittedName>
</protein>
<dbReference type="Proteomes" id="UP001321749">
    <property type="component" value="Unassembled WGS sequence"/>
</dbReference>
<dbReference type="GO" id="GO:0006629">
    <property type="term" value="P:lipid metabolic process"/>
    <property type="evidence" value="ECO:0007669"/>
    <property type="project" value="InterPro"/>
</dbReference>
<dbReference type="EMBL" id="MU865057">
    <property type="protein sequence ID" value="KAK4458767.1"/>
    <property type="molecule type" value="Genomic_DNA"/>
</dbReference>
<gene>
    <name evidence="3" type="ORF">QBC42DRAFT_313782</name>
</gene>
<reference evidence="3" key="1">
    <citation type="journal article" date="2023" name="Mol. Phylogenet. Evol.">
        <title>Genome-scale phylogeny and comparative genomics of the fungal order Sordariales.</title>
        <authorList>
            <person name="Hensen N."/>
            <person name="Bonometti L."/>
            <person name="Westerberg I."/>
            <person name="Brannstrom I.O."/>
            <person name="Guillou S."/>
            <person name="Cros-Aarteil S."/>
            <person name="Calhoun S."/>
            <person name="Haridas S."/>
            <person name="Kuo A."/>
            <person name="Mondo S."/>
            <person name="Pangilinan J."/>
            <person name="Riley R."/>
            <person name="LaButti K."/>
            <person name="Andreopoulos B."/>
            <person name="Lipzen A."/>
            <person name="Chen C."/>
            <person name="Yan M."/>
            <person name="Daum C."/>
            <person name="Ng V."/>
            <person name="Clum A."/>
            <person name="Steindorff A."/>
            <person name="Ohm R.A."/>
            <person name="Martin F."/>
            <person name="Silar P."/>
            <person name="Natvig D.O."/>
            <person name="Lalanne C."/>
            <person name="Gautier V."/>
            <person name="Ament-Velasquez S.L."/>
            <person name="Kruys A."/>
            <person name="Hutchinson M.I."/>
            <person name="Powell A.J."/>
            <person name="Barry K."/>
            <person name="Miller A.N."/>
            <person name="Grigoriev I.V."/>
            <person name="Debuchy R."/>
            <person name="Gladieux P."/>
            <person name="Hiltunen Thoren M."/>
            <person name="Johannesson H."/>
        </authorList>
    </citation>
    <scope>NUCLEOTIDE SEQUENCE</scope>
    <source>
        <strain evidence="3">PSN324</strain>
    </source>
</reference>
<evidence type="ECO:0000313" key="4">
    <source>
        <dbReference type="Proteomes" id="UP001321749"/>
    </source>
</evidence>
<feature type="compositionally biased region" description="Pro residues" evidence="1">
    <location>
        <begin position="28"/>
        <end position="39"/>
    </location>
</feature>
<comment type="caution">
    <text evidence="3">The sequence shown here is derived from an EMBL/GenBank/DDBJ whole genome shotgun (WGS) entry which is preliminary data.</text>
</comment>
<dbReference type="GO" id="GO:0008081">
    <property type="term" value="F:phosphoric diester hydrolase activity"/>
    <property type="evidence" value="ECO:0007669"/>
    <property type="project" value="InterPro"/>
</dbReference>